<evidence type="ECO:0000313" key="2">
    <source>
        <dbReference type="Proteomes" id="UP000077173"/>
    </source>
</evidence>
<organism evidence="1 2">
    <name type="scientific">Bradyrhizobium neotropicale</name>
    <dbReference type="NCBI Taxonomy" id="1497615"/>
    <lineage>
        <taxon>Bacteria</taxon>
        <taxon>Pseudomonadati</taxon>
        <taxon>Pseudomonadota</taxon>
        <taxon>Alphaproteobacteria</taxon>
        <taxon>Hyphomicrobiales</taxon>
        <taxon>Nitrobacteraceae</taxon>
        <taxon>Bradyrhizobium</taxon>
    </lineage>
</organism>
<dbReference type="InterPro" id="IPR015223">
    <property type="entry name" value="MipZ"/>
</dbReference>
<dbReference type="RefSeq" id="WP_063680635.1">
    <property type="nucleotide sequence ID" value="NZ_LSEF01000089.1"/>
</dbReference>
<dbReference type="AlphaFoldDB" id="A0A176YXX7"/>
<name>A0A176YXX7_9BRAD</name>
<dbReference type="Pfam" id="PF09140">
    <property type="entry name" value="MipZ"/>
    <property type="match status" value="1"/>
</dbReference>
<dbReference type="PANTHER" id="PTHR13696:SF96">
    <property type="entry name" value="COBQ_COBB_MIND_PARA NUCLEOTIDE BINDING DOMAIN-CONTAINING PROTEIN"/>
    <property type="match status" value="1"/>
</dbReference>
<reference evidence="1 2" key="1">
    <citation type="submission" date="2016-02" db="EMBL/GenBank/DDBJ databases">
        <title>Draft genome sequence of the strain BR 10247T Bradyrhizobium neotropicale isolated from nodules of Centrolobium paraense.</title>
        <authorList>
            <person name="Simoes-Araujo J.L."/>
            <person name="Barauna A.C."/>
            <person name="Silva K."/>
            <person name="Zilli J.E."/>
        </authorList>
    </citation>
    <scope>NUCLEOTIDE SEQUENCE [LARGE SCALE GENOMIC DNA]</scope>
    <source>
        <strain evidence="1 2">BR 10247</strain>
    </source>
</reference>
<protein>
    <submittedName>
        <fullName evidence="1">ATPase</fullName>
    </submittedName>
</protein>
<dbReference type="PANTHER" id="PTHR13696">
    <property type="entry name" value="P-LOOP CONTAINING NUCLEOSIDE TRIPHOSPHATE HYDROLASE"/>
    <property type="match status" value="1"/>
</dbReference>
<dbReference type="InterPro" id="IPR050678">
    <property type="entry name" value="DNA_Partitioning_ATPase"/>
</dbReference>
<dbReference type="Proteomes" id="UP000077173">
    <property type="component" value="Unassembled WGS sequence"/>
</dbReference>
<accession>A0A176YXX7</accession>
<comment type="caution">
    <text evidence="1">The sequence shown here is derived from an EMBL/GenBank/DDBJ whole genome shotgun (WGS) entry which is preliminary data.</text>
</comment>
<gene>
    <name evidence="1" type="ORF">AXW67_22725</name>
</gene>
<dbReference type="Gene3D" id="3.40.50.300">
    <property type="entry name" value="P-loop containing nucleotide triphosphate hydrolases"/>
    <property type="match status" value="1"/>
</dbReference>
<dbReference type="InterPro" id="IPR027417">
    <property type="entry name" value="P-loop_NTPase"/>
</dbReference>
<sequence>MLHATPIAGAGSPYVVVIGNEKGGSGKTTMAMHLAVALLKEGQRVGTIDLDSNQEALTRYIENRRIWAWHRRIELELPLHRLVRRAEGAILEDNEVEELAAFQAAVSDLKKSVDFLVIDTPSTDTYLMRLAHLVADTLVTPVTDSFLDFGSLASVDPITQEVKGTGHYAEMVCEARRYRRHFDQCQTDWVVLRNRSARGRLPYPNIAELGIRLGLRDIRGCAERVVYRQLFLSGLTALDALDETTFGAKPGQSHRLAQQEMHDLIGLLNLPITERVRRRAAARKEWFASAGAPLDIDDVLLDQVVSPN</sequence>
<evidence type="ECO:0000313" key="1">
    <source>
        <dbReference type="EMBL" id="OAF11622.1"/>
    </source>
</evidence>
<keyword evidence="2" id="KW-1185">Reference proteome</keyword>
<dbReference type="EMBL" id="LSEF01000089">
    <property type="protein sequence ID" value="OAF11622.1"/>
    <property type="molecule type" value="Genomic_DNA"/>
</dbReference>
<dbReference type="CDD" id="cd02042">
    <property type="entry name" value="ParAB_family"/>
    <property type="match status" value="1"/>
</dbReference>
<proteinExistence type="predicted"/>
<dbReference type="SUPFAM" id="SSF52540">
    <property type="entry name" value="P-loop containing nucleoside triphosphate hydrolases"/>
    <property type="match status" value="1"/>
</dbReference>